<dbReference type="AlphaFoldDB" id="A0A9P5YX83"/>
<feature type="region of interest" description="Disordered" evidence="1">
    <location>
        <begin position="778"/>
        <end position="934"/>
    </location>
</feature>
<feature type="compositionally biased region" description="Polar residues" evidence="1">
    <location>
        <begin position="154"/>
        <end position="167"/>
    </location>
</feature>
<comment type="caution">
    <text evidence="2">The sequence shown here is derived from an EMBL/GenBank/DDBJ whole genome shotgun (WGS) entry which is preliminary data.</text>
</comment>
<feature type="compositionally biased region" description="Polar residues" evidence="1">
    <location>
        <begin position="889"/>
        <end position="900"/>
    </location>
</feature>
<feature type="compositionally biased region" description="Polar residues" evidence="1">
    <location>
        <begin position="452"/>
        <end position="462"/>
    </location>
</feature>
<feature type="compositionally biased region" description="Low complexity" evidence="1">
    <location>
        <begin position="618"/>
        <end position="642"/>
    </location>
</feature>
<feature type="region of interest" description="Disordered" evidence="1">
    <location>
        <begin position="988"/>
        <end position="1061"/>
    </location>
</feature>
<evidence type="ECO:0000313" key="3">
    <source>
        <dbReference type="Proteomes" id="UP000807469"/>
    </source>
</evidence>
<protein>
    <submittedName>
        <fullName evidence="2">Uncharacterized protein</fullName>
    </submittedName>
</protein>
<keyword evidence="3" id="KW-1185">Reference proteome</keyword>
<feature type="compositionally biased region" description="Low complexity" evidence="1">
    <location>
        <begin position="53"/>
        <end position="71"/>
    </location>
</feature>
<sequence>MDGINPPSPASSSASDSDAYNTESARLYFGPFKTPERKFIATSKSLFPPPQPAAVRRSPRLSSPRIRSASPMDVQGFDEDGRDIEQVAQLVNNSDEDEEDSLETGGGGTPQTGGDLLPDEPSSALADRVIHALDNPSPPPSPPTTLRDFDPYHTTASDGPTDYQTDLMSLKINDGPENEDESPFSAQLGNKQSMSLLWPTVTSDNNAPPFKGALIDIDSFSSLPSGDYDTKGAARMSTSLPQPILSVDDLLSQSPIIETSTSSQPRPEALAGSTDFLLTSQSVANETQMLIDASSTPGETSGKAEILAVVLNSPIPGAAEINLPSVADSSLPSVSTENLLVTPLRRSTRPRRSVTPTPAPIAPVFIPPPSIARTQVKKKLSTPGPDDEFVDSSQAEEQTRRSSSPNPTVRVRHRSPGKAPLSFRRELGSLSPTSSNVLSTLAFVPPPDSLDGTDTTPNQNETPPKAAPTFSFSVFAPLTDAPSTPVRSTGPIRFTSPAKGSSPNKYQIHTPAPGDPTNTPARRIPIAEGIAQGYVSPEKADKLGYQPNGTPLPSIPTPARRVLVTESAAPAMMKSSNLRPASPLKRMLGQRDTSLEPPQRLGASIKGKEKAAQLPQERPTLPRLPYPLTLSMSSSTVLSTSSGRSVQDNVAKAKASPAKSNLRQPTSRIPRIGTKPYARTEPKIGPKASIVQTTELRPPSKTSMADIARQNARESTKTLASSSTSRLKSAPTMSMSSTILKRKREPEKASPAKPRIIMLRQVPVLPVQPTEPAPAVQVAAPSTAAGTAASKAKKAPVRIRRVMDPEPLAIVAQASPPEQSKQCEAEADPTVKTTLQSTEPPPSLRVSPPLAQNSNTDLPPGSPMAQDPPAEPQVAPDPPNEEDIVVSRPPSTATTSNDAGASSLRRTTRSRRTAINQDVFQEGSSRTTSTRRKTQAFRSDDIFSGMSITALKDLTVSNTVRNQKYIAAKLETEVIRKEGIRPESPAVKIRTIVQRQQEERDRERAERANRRARRSGEDMASSDIEGSVDVGSSSAPDDQISEDDDGNGRVRHMRGAGEDDDYETPEIYRHLKRTRLFGESGEEMEVERRRRVKWDRGLFTTVYLDEVKLGSRQTLKENRALKGILAPTAKALRLDTLGNLPHADSPLSDIVQENITVKKIVYDSDVSAAVAEVVSAAKNTRARSKKK</sequence>
<dbReference type="Proteomes" id="UP000807469">
    <property type="component" value="Unassembled WGS sequence"/>
</dbReference>
<feature type="compositionally biased region" description="Basic residues" evidence="1">
    <location>
        <begin position="791"/>
        <end position="800"/>
    </location>
</feature>
<evidence type="ECO:0000256" key="1">
    <source>
        <dbReference type="SAM" id="MobiDB-lite"/>
    </source>
</evidence>
<feature type="region of interest" description="Disordered" evidence="1">
    <location>
        <begin position="481"/>
        <end position="754"/>
    </location>
</feature>
<feature type="compositionally biased region" description="Polar residues" evidence="1">
    <location>
        <begin position="690"/>
        <end position="703"/>
    </location>
</feature>
<feature type="compositionally biased region" description="Polar residues" evidence="1">
    <location>
        <begin position="914"/>
        <end position="923"/>
    </location>
</feature>
<feature type="compositionally biased region" description="Polar residues" evidence="1">
    <location>
        <begin position="430"/>
        <end position="439"/>
    </location>
</feature>
<organism evidence="2 3">
    <name type="scientific">Pholiota conissans</name>
    <dbReference type="NCBI Taxonomy" id="109636"/>
    <lineage>
        <taxon>Eukaryota</taxon>
        <taxon>Fungi</taxon>
        <taxon>Dikarya</taxon>
        <taxon>Basidiomycota</taxon>
        <taxon>Agaricomycotina</taxon>
        <taxon>Agaricomycetes</taxon>
        <taxon>Agaricomycetidae</taxon>
        <taxon>Agaricales</taxon>
        <taxon>Agaricineae</taxon>
        <taxon>Strophariaceae</taxon>
        <taxon>Pholiota</taxon>
    </lineage>
</organism>
<feature type="region of interest" description="Disordered" evidence="1">
    <location>
        <begin position="40"/>
        <end position="190"/>
    </location>
</feature>
<accession>A0A9P5YX83</accession>
<reference evidence="2" key="1">
    <citation type="submission" date="2020-11" db="EMBL/GenBank/DDBJ databases">
        <authorList>
            <consortium name="DOE Joint Genome Institute"/>
            <person name="Ahrendt S."/>
            <person name="Riley R."/>
            <person name="Andreopoulos W."/>
            <person name="Labutti K."/>
            <person name="Pangilinan J."/>
            <person name="Ruiz-Duenas F.J."/>
            <person name="Barrasa J.M."/>
            <person name="Sanchez-Garcia M."/>
            <person name="Camarero S."/>
            <person name="Miyauchi S."/>
            <person name="Serrano A."/>
            <person name="Linde D."/>
            <person name="Babiker R."/>
            <person name="Drula E."/>
            <person name="Ayuso-Fernandez I."/>
            <person name="Pacheco R."/>
            <person name="Padilla G."/>
            <person name="Ferreira P."/>
            <person name="Barriuso J."/>
            <person name="Kellner H."/>
            <person name="Castanera R."/>
            <person name="Alfaro M."/>
            <person name="Ramirez L."/>
            <person name="Pisabarro A.G."/>
            <person name="Kuo A."/>
            <person name="Tritt A."/>
            <person name="Lipzen A."/>
            <person name="He G."/>
            <person name="Yan M."/>
            <person name="Ng V."/>
            <person name="Cullen D."/>
            <person name="Martin F."/>
            <person name="Rosso M.-N."/>
            <person name="Henrissat B."/>
            <person name="Hibbett D."/>
            <person name="Martinez A.T."/>
            <person name="Grigoriev I.V."/>
        </authorList>
    </citation>
    <scope>NUCLEOTIDE SEQUENCE</scope>
    <source>
        <strain evidence="2">CIRM-BRFM 674</strain>
    </source>
</reference>
<dbReference type="OrthoDB" id="2148418at2759"/>
<feature type="compositionally biased region" description="Polar residues" evidence="1">
    <location>
        <begin position="717"/>
        <end position="739"/>
    </location>
</feature>
<gene>
    <name evidence="2" type="ORF">BDN70DRAFT_881294</name>
</gene>
<feature type="compositionally biased region" description="Pro residues" evidence="1">
    <location>
        <begin position="869"/>
        <end position="878"/>
    </location>
</feature>
<proteinExistence type="predicted"/>
<dbReference type="EMBL" id="MU155263">
    <property type="protein sequence ID" value="KAF9477387.1"/>
    <property type="molecule type" value="Genomic_DNA"/>
</dbReference>
<feature type="compositionally biased region" description="Polar residues" evidence="1">
    <location>
        <begin position="498"/>
        <end position="507"/>
    </location>
</feature>
<feature type="compositionally biased region" description="Low complexity" evidence="1">
    <location>
        <begin position="779"/>
        <end position="790"/>
    </location>
</feature>
<feature type="compositionally biased region" description="Pro residues" evidence="1">
    <location>
        <begin position="357"/>
        <end position="370"/>
    </location>
</feature>
<feature type="compositionally biased region" description="Polar residues" evidence="1">
    <location>
        <begin position="658"/>
        <end position="667"/>
    </location>
</feature>
<name>A0A9P5YX83_9AGAR</name>
<feature type="compositionally biased region" description="Low complexity" evidence="1">
    <location>
        <begin position="10"/>
        <end position="19"/>
    </location>
</feature>
<feature type="region of interest" description="Disordered" evidence="1">
    <location>
        <begin position="344"/>
        <end position="466"/>
    </location>
</feature>
<feature type="compositionally biased region" description="Basic and acidic residues" evidence="1">
    <location>
        <begin position="996"/>
        <end position="1017"/>
    </location>
</feature>
<feature type="compositionally biased region" description="Polar residues" evidence="1">
    <location>
        <begin position="391"/>
        <end position="407"/>
    </location>
</feature>
<feature type="region of interest" description="Disordered" evidence="1">
    <location>
        <begin position="1"/>
        <end position="20"/>
    </location>
</feature>
<evidence type="ECO:0000313" key="2">
    <source>
        <dbReference type="EMBL" id="KAF9477387.1"/>
    </source>
</evidence>